<dbReference type="InterPro" id="IPR050695">
    <property type="entry name" value="N-acetylmuramoyl_amidase_3"/>
</dbReference>
<dbReference type="EMBL" id="JBHUHO010000030">
    <property type="protein sequence ID" value="MFD2116323.1"/>
    <property type="molecule type" value="Genomic_DNA"/>
</dbReference>
<dbReference type="EC" id="3.5.1.28" evidence="3"/>
<dbReference type="PANTHER" id="PTHR30404:SF0">
    <property type="entry name" value="N-ACETYLMURAMOYL-L-ALANINE AMIDASE AMIC"/>
    <property type="match status" value="1"/>
</dbReference>
<keyword evidence="4" id="KW-1185">Reference proteome</keyword>
<evidence type="ECO:0000313" key="3">
    <source>
        <dbReference type="EMBL" id="MFD2116323.1"/>
    </source>
</evidence>
<dbReference type="Gene3D" id="3.30.457.10">
    <property type="entry name" value="Copper amine oxidase-like, N-terminal domain"/>
    <property type="match status" value="1"/>
</dbReference>
<dbReference type="Pfam" id="PF09992">
    <property type="entry name" value="NAGPA"/>
    <property type="match status" value="1"/>
</dbReference>
<dbReference type="InterPro" id="IPR018711">
    <property type="entry name" value="NAGPA"/>
</dbReference>
<dbReference type="SUPFAM" id="SSF53187">
    <property type="entry name" value="Zn-dependent exopeptidases"/>
    <property type="match status" value="1"/>
</dbReference>
<dbReference type="Pfam" id="PF01520">
    <property type="entry name" value="Amidase_3"/>
    <property type="match status" value="1"/>
</dbReference>
<dbReference type="InterPro" id="IPR002508">
    <property type="entry name" value="MurNAc-LAA_cat"/>
</dbReference>
<keyword evidence="1 3" id="KW-0378">Hydrolase</keyword>
<dbReference type="SUPFAM" id="SSF55383">
    <property type="entry name" value="Copper amine oxidase, domain N"/>
    <property type="match status" value="1"/>
</dbReference>
<evidence type="ECO:0000256" key="1">
    <source>
        <dbReference type="ARBA" id="ARBA00022801"/>
    </source>
</evidence>
<evidence type="ECO:0000313" key="4">
    <source>
        <dbReference type="Proteomes" id="UP001597362"/>
    </source>
</evidence>
<comment type="caution">
    <text evidence="3">The sequence shown here is derived from an EMBL/GenBank/DDBJ whole genome shotgun (WGS) entry which is preliminary data.</text>
</comment>
<dbReference type="Pfam" id="PF07833">
    <property type="entry name" value="Cu_amine_oxidN1"/>
    <property type="match status" value="1"/>
</dbReference>
<sequence length="465" mass="49765">MKKLIQTKRINNIDVDYVIADPAINDIGISFKIGATVKELGQQAAATVAANFNYADNATGTPIGLVVDGGKTVIGNIAKTAARDELFAMPNGTLHIGKAPMGAVWAVQGSPRLLHNKINIIAETVKRDQTGNDIWQSKAYRLAVGLTADNKLVIVRTKQIVSLNALASIMTSLGCIDALNGDGGGSAYLWPSDNGWGRKMGVALTVTKGEDKVSKHIGDANPKLIIDAGHAGADPGASGNGIVEKHMVLDISLYQYKRFKELGVPVALTRDNDKTLQPNQRTTIVKNSGAKHCISNHINAASSTTASGAELIHSVHSNGKWAKMMADSLAAAGQVLRPKVTYSKTASNGQDYYFMHRQTGNVETVIVEYGFLTNSVDAKRLKDNWQSYAEAIVKAYCLYIGHKYVAPKAIKPASDSVDVVVNGKLLDQQGVLIDNVTYVPVRAVADALGASVKWEQVTKTVFISK</sequence>
<dbReference type="Gene3D" id="3.40.630.40">
    <property type="entry name" value="Zn-dependent exopeptidases"/>
    <property type="match status" value="1"/>
</dbReference>
<organism evidence="3 4">
    <name type="scientific">Paenibacillus yanchengensis</name>
    <dbReference type="NCBI Taxonomy" id="2035833"/>
    <lineage>
        <taxon>Bacteria</taxon>
        <taxon>Bacillati</taxon>
        <taxon>Bacillota</taxon>
        <taxon>Bacilli</taxon>
        <taxon>Bacillales</taxon>
        <taxon>Paenibacillaceae</taxon>
        <taxon>Paenibacillus</taxon>
    </lineage>
</organism>
<protein>
    <submittedName>
        <fullName evidence="3">N-acetylmuramoyl-L-alanine amidase</fullName>
        <ecNumber evidence="3">3.5.1.28</ecNumber>
    </submittedName>
</protein>
<dbReference type="Proteomes" id="UP001597362">
    <property type="component" value="Unassembled WGS sequence"/>
</dbReference>
<reference evidence="4" key="1">
    <citation type="journal article" date="2019" name="Int. J. Syst. Evol. Microbiol.">
        <title>The Global Catalogue of Microorganisms (GCM) 10K type strain sequencing project: providing services to taxonomists for standard genome sequencing and annotation.</title>
        <authorList>
            <consortium name="The Broad Institute Genomics Platform"/>
            <consortium name="The Broad Institute Genome Sequencing Center for Infectious Disease"/>
            <person name="Wu L."/>
            <person name="Ma J."/>
        </authorList>
    </citation>
    <scope>NUCLEOTIDE SEQUENCE [LARGE SCALE GENOMIC DNA]</scope>
    <source>
        <strain evidence="4">GH52</strain>
    </source>
</reference>
<proteinExistence type="predicted"/>
<name>A0ABW4YLG2_9BACL</name>
<dbReference type="InterPro" id="IPR036582">
    <property type="entry name" value="Mao_N_sf"/>
</dbReference>
<dbReference type="GO" id="GO:0008745">
    <property type="term" value="F:N-acetylmuramoyl-L-alanine amidase activity"/>
    <property type="evidence" value="ECO:0007669"/>
    <property type="project" value="UniProtKB-EC"/>
</dbReference>
<feature type="domain" description="MurNAc-LAA" evidence="2">
    <location>
        <begin position="282"/>
        <end position="397"/>
    </location>
</feature>
<dbReference type="InterPro" id="IPR012854">
    <property type="entry name" value="Cu_amine_oxidase-like_N"/>
</dbReference>
<accession>A0ABW4YLG2</accession>
<dbReference type="PANTHER" id="PTHR30404">
    <property type="entry name" value="N-ACETYLMURAMOYL-L-ALANINE AMIDASE"/>
    <property type="match status" value="1"/>
</dbReference>
<evidence type="ECO:0000259" key="2">
    <source>
        <dbReference type="SMART" id="SM00646"/>
    </source>
</evidence>
<dbReference type="SMART" id="SM00646">
    <property type="entry name" value="Ami_3"/>
    <property type="match status" value="1"/>
</dbReference>
<dbReference type="CDD" id="cd02696">
    <property type="entry name" value="MurNAc-LAA"/>
    <property type="match status" value="1"/>
</dbReference>
<dbReference type="RefSeq" id="WP_377772374.1">
    <property type="nucleotide sequence ID" value="NZ_JBHUHO010000030.1"/>
</dbReference>
<gene>
    <name evidence="3" type="ORF">ACFSJH_11385</name>
</gene>